<evidence type="ECO:0000313" key="1">
    <source>
        <dbReference type="EMBL" id="THF65274.1"/>
    </source>
</evidence>
<protein>
    <recommendedName>
        <fullName evidence="3">CopG family transcriptional regulator</fullName>
    </recommendedName>
</protein>
<comment type="caution">
    <text evidence="1">The sequence shown here is derived from an EMBL/GenBank/DDBJ whole genome shotgun (WGS) entry which is preliminary data.</text>
</comment>
<dbReference type="RefSeq" id="WP_136383167.1">
    <property type="nucleotide sequence ID" value="NZ_SSOD01000001.1"/>
</dbReference>
<dbReference type="Proteomes" id="UP000307956">
    <property type="component" value="Unassembled WGS sequence"/>
</dbReference>
<name>A0A4S4B0V8_9RHOO</name>
<gene>
    <name evidence="1" type="ORF">E6O51_01345</name>
</gene>
<dbReference type="AlphaFoldDB" id="A0A4S4B0V8"/>
<accession>A0A4S4B0V8</accession>
<dbReference type="EMBL" id="SSOD01000001">
    <property type="protein sequence ID" value="THF65274.1"/>
    <property type="molecule type" value="Genomic_DNA"/>
</dbReference>
<evidence type="ECO:0008006" key="3">
    <source>
        <dbReference type="Google" id="ProtNLM"/>
    </source>
</evidence>
<proteinExistence type="predicted"/>
<organism evidence="1 2">
    <name type="scientific">Pseudothauera rhizosphaerae</name>
    <dbReference type="NCBI Taxonomy" id="2565932"/>
    <lineage>
        <taxon>Bacteria</taxon>
        <taxon>Pseudomonadati</taxon>
        <taxon>Pseudomonadota</taxon>
        <taxon>Betaproteobacteria</taxon>
        <taxon>Rhodocyclales</taxon>
        <taxon>Zoogloeaceae</taxon>
        <taxon>Pseudothauera</taxon>
    </lineage>
</organism>
<sequence>MKQNITVSLDATTLQRAKKLAAQRNLSVSKLLAADLAEQVDAEQRYDQARRQALAWLKHGTFDLGGKYPGRDEVHER</sequence>
<reference evidence="1 2" key="1">
    <citation type="submission" date="2019-04" db="EMBL/GenBank/DDBJ databases">
        <title>Azoarcus rhizosphaerae sp. nov. isolated from rhizosphere of Ficus religiosa.</title>
        <authorList>
            <person name="Lin S.-Y."/>
            <person name="Hameed A."/>
            <person name="Hsu Y.-H."/>
            <person name="Young C.-C."/>
        </authorList>
    </citation>
    <scope>NUCLEOTIDE SEQUENCE [LARGE SCALE GENOMIC DNA]</scope>
    <source>
        <strain evidence="1 2">CC-YHH848</strain>
    </source>
</reference>
<dbReference type="InterPro" id="IPR045944">
    <property type="entry name" value="DUF6364"/>
</dbReference>
<evidence type="ECO:0000313" key="2">
    <source>
        <dbReference type="Proteomes" id="UP000307956"/>
    </source>
</evidence>
<dbReference type="OrthoDB" id="129817at2"/>
<dbReference type="Pfam" id="PF19891">
    <property type="entry name" value="DUF6364"/>
    <property type="match status" value="1"/>
</dbReference>
<keyword evidence="2" id="KW-1185">Reference proteome</keyword>